<sequence>MANELLDYLECKGSELIWKKSPAKSVKVGDKVGSFNKQGYREFSFKGSRYYCHRVVWYLNTGKFPELEIDHIDGDKSNNDFGNLREVTREENLRNTKSHKDSKSRFKGISFEKQRSLWRARCYFEGKSYCGGFYKTETEAAKKYDELATTLFGEHAKLNFQGGNHGTDVR</sequence>
<dbReference type="Gene3D" id="3.30.730.10">
    <property type="entry name" value="AP2/ERF domain"/>
    <property type="match status" value="1"/>
</dbReference>
<dbReference type="SUPFAM" id="SSF54171">
    <property type="entry name" value="DNA-binding domain"/>
    <property type="match status" value="1"/>
</dbReference>
<keyword evidence="3" id="KW-0804">Transcription</keyword>
<reference evidence="5" key="1">
    <citation type="submission" date="2022-09" db="EMBL/GenBank/DDBJ databases">
        <authorList>
            <person name="Cebeci A."/>
            <person name="Ture M."/>
            <person name="Alemdag M."/>
            <person name="Altinok I."/>
        </authorList>
    </citation>
    <scope>NUCLEOTIDE SEQUENCE</scope>
</reference>
<feature type="domain" description="AP2/ERF" evidence="4">
    <location>
        <begin position="105"/>
        <end position="161"/>
    </location>
</feature>
<organism evidence="5 6">
    <name type="scientific">Aeromonas phage APT65</name>
    <dbReference type="NCBI Taxonomy" id="2982914"/>
    <lineage>
        <taxon>Viruses</taxon>
        <taxon>Duplodnaviria</taxon>
        <taxon>Heunggongvirae</taxon>
        <taxon>Uroviricota</taxon>
        <taxon>Caudoviricetes</taxon>
        <taxon>Aquaneticvirus</taxon>
        <taxon>Aquaneticvirus ApT65</taxon>
    </lineage>
</organism>
<keyword evidence="2" id="KW-0238">DNA-binding</keyword>
<evidence type="ECO:0000259" key="4">
    <source>
        <dbReference type="PROSITE" id="PS51032"/>
    </source>
</evidence>
<dbReference type="GO" id="GO:0004519">
    <property type="term" value="F:endonuclease activity"/>
    <property type="evidence" value="ECO:0007669"/>
    <property type="project" value="UniProtKB-KW"/>
</dbReference>
<evidence type="ECO:0000313" key="6">
    <source>
        <dbReference type="Proteomes" id="UP001163735"/>
    </source>
</evidence>
<evidence type="ECO:0000256" key="3">
    <source>
        <dbReference type="ARBA" id="ARBA00023163"/>
    </source>
</evidence>
<dbReference type="Proteomes" id="UP001163735">
    <property type="component" value="Segment"/>
</dbReference>
<dbReference type="EMBL" id="OP491958">
    <property type="protein sequence ID" value="UZV39697.1"/>
    <property type="molecule type" value="Genomic_DNA"/>
</dbReference>
<keyword evidence="5" id="KW-0255">Endonuclease</keyword>
<protein>
    <submittedName>
        <fullName evidence="5">Homing endonuclease</fullName>
    </submittedName>
</protein>
<evidence type="ECO:0000313" key="5">
    <source>
        <dbReference type="EMBL" id="UZV39697.1"/>
    </source>
</evidence>
<dbReference type="Gene3D" id="3.90.75.20">
    <property type="match status" value="1"/>
</dbReference>
<dbReference type="InterPro" id="IPR016177">
    <property type="entry name" value="DNA-bd_dom_sf"/>
</dbReference>
<dbReference type="PROSITE" id="PS51032">
    <property type="entry name" value="AP2_ERF"/>
    <property type="match status" value="1"/>
</dbReference>
<gene>
    <name evidence="5" type="ORF">APT65_00094</name>
</gene>
<keyword evidence="1" id="KW-0805">Transcription regulation</keyword>
<dbReference type="InterPro" id="IPR003615">
    <property type="entry name" value="HNH_nuc"/>
</dbReference>
<keyword evidence="5" id="KW-0540">Nuclease</keyword>
<dbReference type="InterPro" id="IPR001471">
    <property type="entry name" value="AP2/ERF_dom"/>
</dbReference>
<dbReference type="Pfam" id="PF13392">
    <property type="entry name" value="HNH_3"/>
    <property type="match status" value="1"/>
</dbReference>
<dbReference type="InterPro" id="IPR036955">
    <property type="entry name" value="AP2/ERF_dom_sf"/>
</dbReference>
<evidence type="ECO:0000256" key="1">
    <source>
        <dbReference type="ARBA" id="ARBA00023015"/>
    </source>
</evidence>
<dbReference type="GO" id="GO:0003677">
    <property type="term" value="F:DNA binding"/>
    <property type="evidence" value="ECO:0007669"/>
    <property type="project" value="UniProtKB-KW"/>
</dbReference>
<dbReference type="CDD" id="cd00085">
    <property type="entry name" value="HNHc"/>
    <property type="match status" value="1"/>
</dbReference>
<dbReference type="InterPro" id="IPR044925">
    <property type="entry name" value="His-Me_finger_sf"/>
</dbReference>
<evidence type="ECO:0000256" key="2">
    <source>
        <dbReference type="ARBA" id="ARBA00023125"/>
    </source>
</evidence>
<keyword evidence="6" id="KW-1185">Reference proteome</keyword>
<name>A0A9E8GH45_9CAUD</name>
<keyword evidence="5" id="KW-0378">Hydrolase</keyword>
<dbReference type="SUPFAM" id="SSF54060">
    <property type="entry name" value="His-Me finger endonucleases"/>
    <property type="match status" value="1"/>
</dbReference>
<dbReference type="GO" id="GO:0003700">
    <property type="term" value="F:DNA-binding transcription factor activity"/>
    <property type="evidence" value="ECO:0007669"/>
    <property type="project" value="InterPro"/>
</dbReference>
<accession>A0A9E8GH45</accession>
<proteinExistence type="predicted"/>